<comment type="caution">
    <text evidence="2">The sequence shown here is derived from an EMBL/GenBank/DDBJ whole genome shotgun (WGS) entry which is preliminary data.</text>
</comment>
<organism evidence="2 3">
    <name type="scientific">Haematobacter massiliensis</name>
    <dbReference type="NCBI Taxonomy" id="195105"/>
    <lineage>
        <taxon>Bacteria</taxon>
        <taxon>Pseudomonadati</taxon>
        <taxon>Pseudomonadota</taxon>
        <taxon>Alphaproteobacteria</taxon>
        <taxon>Rhodobacterales</taxon>
        <taxon>Paracoccaceae</taxon>
        <taxon>Haematobacter</taxon>
    </lineage>
</organism>
<evidence type="ECO:0000313" key="3">
    <source>
        <dbReference type="Proteomes" id="UP000028826"/>
    </source>
</evidence>
<feature type="non-terminal residue" evidence="2">
    <location>
        <position position="1"/>
    </location>
</feature>
<dbReference type="eggNOG" id="COG4886">
    <property type="taxonomic scope" value="Bacteria"/>
</dbReference>
<accession>A0A086XX98</accession>
<dbReference type="Proteomes" id="UP000028826">
    <property type="component" value="Unassembled WGS sequence"/>
</dbReference>
<keyword evidence="3" id="KW-1185">Reference proteome</keyword>
<reference evidence="2 3" key="1">
    <citation type="submission" date="2014-03" db="EMBL/GenBank/DDBJ databases">
        <title>Genome of Haematobacter massiliensis CCUG 47968.</title>
        <authorList>
            <person name="Wang D."/>
            <person name="Wang G."/>
        </authorList>
    </citation>
    <scope>NUCLEOTIDE SEQUENCE [LARGE SCALE GENOMIC DNA]</scope>
    <source>
        <strain evidence="2 3">CCUG 47968</strain>
    </source>
</reference>
<sequence>QIGVQLRDQLGGQLAYDTLWFAGGSEFYWIALYKFAQKIGVEYTDEQSAALEAWSDYARLCGPLYPYDGVAFVSKRPELLAFDDQQRLHSEIGPAMRFSSGYSLHAWHGVRVPSKWIDERDHMDPAEVLACENVEQRAAGMEIVGWSKAIDLLQCKVIDSDPDPDHGDLIELTLPGLSEPGRFLRAYCPRNGQIVEGVPYVSDIDSRPINTVKAAQAWSFGVATDAFTYPTAVS</sequence>
<dbReference type="EMBL" id="JGYG01000015">
    <property type="protein sequence ID" value="KFI26648.1"/>
    <property type="molecule type" value="Genomic_DNA"/>
</dbReference>
<name>A0A086XX98_9RHOB</name>
<evidence type="ECO:0000259" key="1">
    <source>
        <dbReference type="Pfam" id="PF20530"/>
    </source>
</evidence>
<proteinExistence type="predicted"/>
<protein>
    <recommendedName>
        <fullName evidence="1">DUF6745 domain-containing protein</fullName>
    </recommendedName>
</protein>
<dbReference type="STRING" id="195105.CN97_02775"/>
<gene>
    <name evidence="2" type="ORF">CN97_02775</name>
</gene>
<evidence type="ECO:0000313" key="2">
    <source>
        <dbReference type="EMBL" id="KFI26648.1"/>
    </source>
</evidence>
<dbReference type="RefSeq" id="WP_211253709.1">
    <property type="nucleotide sequence ID" value="NZ_JGYG01000015.1"/>
</dbReference>
<feature type="domain" description="DUF6745" evidence="1">
    <location>
        <begin position="46"/>
        <end position="161"/>
    </location>
</feature>
<dbReference type="AlphaFoldDB" id="A0A086XX98"/>
<dbReference type="Pfam" id="PF20530">
    <property type="entry name" value="DUF6745"/>
    <property type="match status" value="1"/>
</dbReference>
<dbReference type="InterPro" id="IPR046633">
    <property type="entry name" value="DUF6745"/>
</dbReference>